<organism evidence="1">
    <name type="scientific">marine sediment metagenome</name>
    <dbReference type="NCBI Taxonomy" id="412755"/>
    <lineage>
        <taxon>unclassified sequences</taxon>
        <taxon>metagenomes</taxon>
        <taxon>ecological metagenomes</taxon>
    </lineage>
</organism>
<dbReference type="EMBL" id="BARV01007271">
    <property type="protein sequence ID" value="GAI05626.1"/>
    <property type="molecule type" value="Genomic_DNA"/>
</dbReference>
<sequence>MPFVTCWSITLFVPEKEFYSLGEEIDGEVLGEKIGTRFHIQNVSGKTVNRFQKIGQGVEGHGIVEDAEGNKLRFGNIRWGMEWDTDYSQVLRPNEIFTLDGPEIDIRGYNKYGNPGRMGGSIVYCKPGQYFIRFNLTFDTGLILEPGKRELVIKAASRSDKGTDRFAPGGIKLSVDNAGIGIIAEKTVFYKNEVVSFDIKVCNWGDKELLITEGEYGFRLLVDGEEYLWNHKSMNVRPTYIRMGKDKEHIVPVTIDKDEWRSIENGRRFLEIKPGWHAIQAVAKPHPSSEIKQPIYSNIVTIRVLNEVKTANLISKHRPSSQRHQILFLRRQLFSRPSP</sequence>
<proteinExistence type="predicted"/>
<gene>
    <name evidence="1" type="ORF">S06H3_14833</name>
</gene>
<name>X1LIH3_9ZZZZ</name>
<accession>X1LIH3</accession>
<dbReference type="AlphaFoldDB" id="X1LIH3"/>
<protein>
    <submittedName>
        <fullName evidence="1">Uncharacterized protein</fullName>
    </submittedName>
</protein>
<evidence type="ECO:0000313" key="1">
    <source>
        <dbReference type="EMBL" id="GAI05626.1"/>
    </source>
</evidence>
<reference evidence="1" key="1">
    <citation type="journal article" date="2014" name="Front. Microbiol.">
        <title>High frequency of phylogenetically diverse reductive dehalogenase-homologous genes in deep subseafloor sedimentary metagenomes.</title>
        <authorList>
            <person name="Kawai M."/>
            <person name="Futagami T."/>
            <person name="Toyoda A."/>
            <person name="Takaki Y."/>
            <person name="Nishi S."/>
            <person name="Hori S."/>
            <person name="Arai W."/>
            <person name="Tsubouchi T."/>
            <person name="Morono Y."/>
            <person name="Uchiyama I."/>
            <person name="Ito T."/>
            <person name="Fujiyama A."/>
            <person name="Inagaki F."/>
            <person name="Takami H."/>
        </authorList>
    </citation>
    <scope>NUCLEOTIDE SEQUENCE</scope>
    <source>
        <strain evidence="1">Expedition CK06-06</strain>
    </source>
</reference>
<comment type="caution">
    <text evidence="1">The sequence shown here is derived from an EMBL/GenBank/DDBJ whole genome shotgun (WGS) entry which is preliminary data.</text>
</comment>